<evidence type="ECO:0000259" key="8">
    <source>
        <dbReference type="Pfam" id="PF24986"/>
    </source>
</evidence>
<keyword evidence="3 5" id="KW-0698">rRNA processing</keyword>
<dbReference type="Gene3D" id="2.40.30.60">
    <property type="entry name" value="RimM"/>
    <property type="match status" value="1"/>
</dbReference>
<evidence type="ECO:0000256" key="3">
    <source>
        <dbReference type="ARBA" id="ARBA00022552"/>
    </source>
</evidence>
<dbReference type="InterPro" id="IPR036976">
    <property type="entry name" value="RimM_N_sf"/>
</dbReference>
<dbReference type="NCBIfam" id="TIGR02273">
    <property type="entry name" value="16S_RimM"/>
    <property type="match status" value="1"/>
</dbReference>
<comment type="function">
    <text evidence="5">An accessory protein needed during the final step in the assembly of 30S ribosomal subunit, possibly for assembly of the head region. Essential for efficient processing of 16S rRNA. May be needed both before and after RbfA during the maturation of 16S rRNA. It has affinity for free ribosomal 30S subunits but not for 70S ribosomes.</text>
</comment>
<dbReference type="InterPro" id="IPR002676">
    <property type="entry name" value="RimM_N"/>
</dbReference>
<evidence type="ECO:0000256" key="5">
    <source>
        <dbReference type="HAMAP-Rule" id="MF_00014"/>
    </source>
</evidence>
<dbReference type="GO" id="GO:0005737">
    <property type="term" value="C:cytoplasm"/>
    <property type="evidence" value="ECO:0007669"/>
    <property type="project" value="UniProtKB-SubCell"/>
</dbReference>
<comment type="subunit">
    <text evidence="5">Binds ribosomal protein uS19.</text>
</comment>
<evidence type="ECO:0000313" key="10">
    <source>
        <dbReference type="Proteomes" id="UP000009881"/>
    </source>
</evidence>
<keyword evidence="10" id="KW-1185">Reference proteome</keyword>
<dbReference type="SUPFAM" id="SSF50346">
    <property type="entry name" value="PRC-barrel domain"/>
    <property type="match status" value="1"/>
</dbReference>
<comment type="domain">
    <text evidence="5">The PRC barrel domain binds ribosomal protein uS19.</text>
</comment>
<feature type="compositionally biased region" description="Low complexity" evidence="6">
    <location>
        <begin position="179"/>
        <end position="188"/>
    </location>
</feature>
<evidence type="ECO:0000256" key="4">
    <source>
        <dbReference type="ARBA" id="ARBA00023186"/>
    </source>
</evidence>
<evidence type="ECO:0000256" key="1">
    <source>
        <dbReference type="ARBA" id="ARBA00022490"/>
    </source>
</evidence>
<dbReference type="GO" id="GO:0042274">
    <property type="term" value="P:ribosomal small subunit biogenesis"/>
    <property type="evidence" value="ECO:0007669"/>
    <property type="project" value="UniProtKB-UniRule"/>
</dbReference>
<protein>
    <recommendedName>
        <fullName evidence="5">Ribosome maturation factor RimM</fullName>
    </recommendedName>
</protein>
<dbReference type="Pfam" id="PF24986">
    <property type="entry name" value="PRC_RimM"/>
    <property type="match status" value="1"/>
</dbReference>
<dbReference type="InterPro" id="IPR009000">
    <property type="entry name" value="Transl_B-barrel_sf"/>
</dbReference>
<dbReference type="STRING" id="1238182.C882_4360"/>
<keyword evidence="2 5" id="KW-0690">Ribosome biogenesis</keyword>
<reference evidence="9 10" key="1">
    <citation type="journal article" date="2013" name="Genome Announc.">
        <title>Draft Genome Sequence of an Alphaproteobacterium, Caenispirillum salinarum AK4(T), Isolated from a Solar Saltern.</title>
        <authorList>
            <person name="Khatri I."/>
            <person name="Singh A."/>
            <person name="Korpole S."/>
            <person name="Pinnaka A.K."/>
            <person name="Subramanian S."/>
        </authorList>
    </citation>
    <scope>NUCLEOTIDE SEQUENCE [LARGE SCALE GENOMIC DNA]</scope>
    <source>
        <strain evidence="9 10">AK4</strain>
    </source>
</reference>
<dbReference type="PANTHER" id="PTHR33692">
    <property type="entry name" value="RIBOSOME MATURATION FACTOR RIMM"/>
    <property type="match status" value="1"/>
</dbReference>
<dbReference type="EMBL" id="ANHY01000008">
    <property type="protein sequence ID" value="EKV30401.1"/>
    <property type="molecule type" value="Genomic_DNA"/>
</dbReference>
<feature type="domain" description="RimM N-terminal" evidence="7">
    <location>
        <begin position="3"/>
        <end position="81"/>
    </location>
</feature>
<keyword evidence="1 5" id="KW-0963">Cytoplasm</keyword>
<dbReference type="InterPro" id="IPR056792">
    <property type="entry name" value="PRC_RimM"/>
</dbReference>
<dbReference type="PANTHER" id="PTHR33692:SF1">
    <property type="entry name" value="RIBOSOME MATURATION FACTOR RIMM"/>
    <property type="match status" value="1"/>
</dbReference>
<dbReference type="Gene3D" id="2.30.30.240">
    <property type="entry name" value="PRC-barrel domain"/>
    <property type="match status" value="1"/>
</dbReference>
<keyword evidence="4 5" id="KW-0143">Chaperone</keyword>
<dbReference type="PATRIC" id="fig|1238182.3.peg.2022"/>
<dbReference type="eggNOG" id="COG0806">
    <property type="taxonomic scope" value="Bacteria"/>
</dbReference>
<dbReference type="InterPro" id="IPR011033">
    <property type="entry name" value="PRC_barrel-like_sf"/>
</dbReference>
<feature type="domain" description="Ribosome maturation factor RimM PRC barrel" evidence="8">
    <location>
        <begin position="95"/>
        <end position="167"/>
    </location>
</feature>
<dbReference type="GO" id="GO:0005840">
    <property type="term" value="C:ribosome"/>
    <property type="evidence" value="ECO:0007669"/>
    <property type="project" value="InterPro"/>
</dbReference>
<dbReference type="SUPFAM" id="SSF50447">
    <property type="entry name" value="Translation proteins"/>
    <property type="match status" value="1"/>
</dbReference>
<comment type="similarity">
    <text evidence="5">Belongs to the RimM family.</text>
</comment>
<name>K9HPH1_9PROT</name>
<proteinExistence type="inferred from homology"/>
<dbReference type="HAMAP" id="MF_00014">
    <property type="entry name" value="Ribosome_mat_RimM"/>
    <property type="match status" value="1"/>
</dbReference>
<dbReference type="AlphaFoldDB" id="K9HPH1"/>
<dbReference type="GO" id="GO:0043022">
    <property type="term" value="F:ribosome binding"/>
    <property type="evidence" value="ECO:0007669"/>
    <property type="project" value="InterPro"/>
</dbReference>
<evidence type="ECO:0000259" key="7">
    <source>
        <dbReference type="Pfam" id="PF01782"/>
    </source>
</evidence>
<dbReference type="Pfam" id="PF01782">
    <property type="entry name" value="RimM"/>
    <property type="match status" value="1"/>
</dbReference>
<comment type="subcellular location">
    <subcellularLocation>
        <location evidence="5">Cytoplasm</location>
    </subcellularLocation>
</comment>
<evidence type="ECO:0000256" key="6">
    <source>
        <dbReference type="SAM" id="MobiDB-lite"/>
    </source>
</evidence>
<comment type="caution">
    <text evidence="9">The sequence shown here is derived from an EMBL/GenBank/DDBJ whole genome shotgun (WGS) entry which is preliminary data.</text>
</comment>
<gene>
    <name evidence="5" type="primary">rimM</name>
    <name evidence="9" type="ORF">C882_4360</name>
</gene>
<sequence>MLVGVIVGAHGIRGDVKVKSFTADPSDVAAYGPVMTEDGGKRLALRVKGEGKGTVTCFVKGVADRNAAEALKGTRLYLPRESLPAEAEDDEFYHADLVGLTAEMADGSGPVGEVVAVYDFGAGDVLELKPVAGGVSPKPVMVPFTRDVCPIVDVKKRRLVVDPPPGLIDAPKPGEQAEEAAAAQADSEAAGETE</sequence>
<evidence type="ECO:0000313" key="9">
    <source>
        <dbReference type="EMBL" id="EKV30401.1"/>
    </source>
</evidence>
<dbReference type="GO" id="GO:0006364">
    <property type="term" value="P:rRNA processing"/>
    <property type="evidence" value="ECO:0007669"/>
    <property type="project" value="UniProtKB-UniRule"/>
</dbReference>
<dbReference type="Proteomes" id="UP000009881">
    <property type="component" value="Unassembled WGS sequence"/>
</dbReference>
<evidence type="ECO:0000256" key="2">
    <source>
        <dbReference type="ARBA" id="ARBA00022517"/>
    </source>
</evidence>
<organism evidence="9 10">
    <name type="scientific">Caenispirillum salinarum AK4</name>
    <dbReference type="NCBI Taxonomy" id="1238182"/>
    <lineage>
        <taxon>Bacteria</taxon>
        <taxon>Pseudomonadati</taxon>
        <taxon>Pseudomonadota</taxon>
        <taxon>Alphaproteobacteria</taxon>
        <taxon>Rhodospirillales</taxon>
        <taxon>Novispirillaceae</taxon>
        <taxon>Caenispirillum</taxon>
    </lineage>
</organism>
<dbReference type="InterPro" id="IPR011961">
    <property type="entry name" value="RimM"/>
</dbReference>
<feature type="region of interest" description="Disordered" evidence="6">
    <location>
        <begin position="162"/>
        <end position="194"/>
    </location>
</feature>
<accession>K9HPH1</accession>